<evidence type="ECO:0000313" key="3">
    <source>
        <dbReference type="Proteomes" id="UP000294664"/>
    </source>
</evidence>
<feature type="compositionally biased region" description="Low complexity" evidence="1">
    <location>
        <begin position="60"/>
        <end position="75"/>
    </location>
</feature>
<reference evidence="2 3" key="1">
    <citation type="submission" date="2019-03" db="EMBL/GenBank/DDBJ databases">
        <title>Genomic Encyclopedia of Type Strains, Phase IV (KMG-IV): sequencing the most valuable type-strain genomes for metagenomic binning, comparative biology and taxonomic classification.</title>
        <authorList>
            <person name="Goeker M."/>
        </authorList>
    </citation>
    <scope>NUCLEOTIDE SEQUENCE [LARGE SCALE GENOMIC DNA]</scope>
    <source>
        <strain evidence="2 3">DSM 9035</strain>
    </source>
</reference>
<evidence type="ECO:0000313" key="2">
    <source>
        <dbReference type="EMBL" id="TCT04320.1"/>
    </source>
</evidence>
<evidence type="ECO:0000256" key="1">
    <source>
        <dbReference type="SAM" id="MobiDB-lite"/>
    </source>
</evidence>
<dbReference type="AlphaFoldDB" id="A0A4R3LUP4"/>
<dbReference type="Proteomes" id="UP000294664">
    <property type="component" value="Unassembled WGS sequence"/>
</dbReference>
<accession>A0A4R3LUP4</accession>
<dbReference type="EMBL" id="SMAI01000007">
    <property type="protein sequence ID" value="TCT04320.1"/>
    <property type="molecule type" value="Genomic_DNA"/>
</dbReference>
<proteinExistence type="predicted"/>
<organism evidence="2 3">
    <name type="scientific">Aquabacter spiritensis</name>
    <dbReference type="NCBI Taxonomy" id="933073"/>
    <lineage>
        <taxon>Bacteria</taxon>
        <taxon>Pseudomonadati</taxon>
        <taxon>Pseudomonadota</taxon>
        <taxon>Alphaproteobacteria</taxon>
        <taxon>Hyphomicrobiales</taxon>
        <taxon>Xanthobacteraceae</taxon>
        <taxon>Aquabacter</taxon>
    </lineage>
</organism>
<sequence length="155" mass="17181">MIRYALTCAQGHAFESWFPSSDSYERQRALGLVACPTCGVTAVEKAIMAPSVARTDRGARAAAEPEAPRETTPAPVAMMGEGEQEFRRLLRGLRDHVTRTADYVGDDFATLARKMHEGEVEQRSIYGEATPDEVKSLREDEVEVFPLPVLPEDRN</sequence>
<dbReference type="RefSeq" id="WP_132031871.1">
    <property type="nucleotide sequence ID" value="NZ_SMAI01000007.1"/>
</dbReference>
<name>A0A4R3LUP4_9HYPH</name>
<comment type="caution">
    <text evidence="2">The sequence shown here is derived from an EMBL/GenBank/DDBJ whole genome shotgun (WGS) entry which is preliminary data.</text>
</comment>
<gene>
    <name evidence="2" type="ORF">EDC64_107137</name>
</gene>
<feature type="region of interest" description="Disordered" evidence="1">
    <location>
        <begin position="54"/>
        <end position="76"/>
    </location>
</feature>
<keyword evidence="3" id="KW-1185">Reference proteome</keyword>
<dbReference type="Pfam" id="PF06676">
    <property type="entry name" value="DUF1178"/>
    <property type="match status" value="1"/>
</dbReference>
<dbReference type="PIRSF" id="PIRSF032131">
    <property type="entry name" value="UCP032131"/>
    <property type="match status" value="1"/>
</dbReference>
<protein>
    <submittedName>
        <fullName evidence="2">Uncharacterized protein</fullName>
    </submittedName>
</protein>
<dbReference type="OrthoDB" id="9799894at2"/>
<dbReference type="InterPro" id="IPR009562">
    <property type="entry name" value="DUF1178"/>
</dbReference>